<proteinExistence type="predicted"/>
<dbReference type="AlphaFoldDB" id="A0A1I0PF94"/>
<sequence>MRDVDQRPDGDSPYECFQCGNVVVDESNPGNCPDCGAAMRNRRTPLE</sequence>
<dbReference type="EMBL" id="FOJA01000001">
    <property type="protein sequence ID" value="SEW13066.1"/>
    <property type="molecule type" value="Genomic_DNA"/>
</dbReference>
<dbReference type="RefSeq" id="WP_143052174.1">
    <property type="nucleotide sequence ID" value="NZ_FOJA01000001.1"/>
</dbReference>
<dbReference type="Gene3D" id="2.20.28.30">
    <property type="entry name" value="RNA polymerase ii, chain L"/>
    <property type="match status" value="1"/>
</dbReference>
<keyword evidence="3" id="KW-1185">Reference proteome</keyword>
<organism evidence="2 3">
    <name type="scientific">Halobacterium jilantaiense</name>
    <dbReference type="NCBI Taxonomy" id="355548"/>
    <lineage>
        <taxon>Archaea</taxon>
        <taxon>Methanobacteriati</taxon>
        <taxon>Methanobacteriota</taxon>
        <taxon>Stenosarchaea group</taxon>
        <taxon>Halobacteria</taxon>
        <taxon>Halobacteriales</taxon>
        <taxon>Halobacteriaceae</taxon>
        <taxon>Halobacterium</taxon>
    </lineage>
</organism>
<reference evidence="2 3" key="1">
    <citation type="submission" date="2016-10" db="EMBL/GenBank/DDBJ databases">
        <authorList>
            <person name="de Groot N.N."/>
        </authorList>
    </citation>
    <scope>NUCLEOTIDE SEQUENCE [LARGE SCALE GENOMIC DNA]</scope>
    <source>
        <strain evidence="2 3">CGMCC 1.5337</strain>
    </source>
</reference>
<evidence type="ECO:0000259" key="1">
    <source>
        <dbReference type="Pfam" id="PF23455"/>
    </source>
</evidence>
<dbReference type="Pfam" id="PF23455">
    <property type="entry name" value="DUF7129"/>
    <property type="match status" value="1"/>
</dbReference>
<name>A0A1I0PF94_9EURY</name>
<dbReference type="STRING" id="355548.SAMN04487945_1648"/>
<dbReference type="NCBIfam" id="NF033497">
    <property type="entry name" value="rubre_like_arch"/>
    <property type="match status" value="1"/>
</dbReference>
<dbReference type="Proteomes" id="UP000198518">
    <property type="component" value="Unassembled WGS sequence"/>
</dbReference>
<feature type="domain" description="DUF7129" evidence="1">
    <location>
        <begin position="9"/>
        <end position="42"/>
    </location>
</feature>
<accession>A0A1I0PF94</accession>
<dbReference type="SUPFAM" id="SSF57802">
    <property type="entry name" value="Rubredoxin-like"/>
    <property type="match status" value="1"/>
</dbReference>
<evidence type="ECO:0000313" key="2">
    <source>
        <dbReference type="EMBL" id="SEW13066.1"/>
    </source>
</evidence>
<evidence type="ECO:0000313" key="3">
    <source>
        <dbReference type="Proteomes" id="UP000198518"/>
    </source>
</evidence>
<gene>
    <name evidence="2" type="ORF">SAMN04487945_1648</name>
</gene>
<protein>
    <recommendedName>
        <fullName evidence="1">DUF7129 domain-containing protein</fullName>
    </recommendedName>
</protein>
<dbReference type="InterPro" id="IPR055553">
    <property type="entry name" value="DUF7129"/>
</dbReference>
<dbReference type="OrthoDB" id="280213at2157"/>